<dbReference type="RefSeq" id="XP_001936189.1">
    <property type="nucleotide sequence ID" value="XM_001936154.1"/>
</dbReference>
<dbReference type="Proteomes" id="UP000245464">
    <property type="component" value="Chromosome 5"/>
</dbReference>
<dbReference type="GeneID" id="6344110"/>
<dbReference type="OMA" id="WCDDQAY"/>
<accession>A0A2W1D3U2</accession>
<organism evidence="1 2">
    <name type="scientific">Pyrenophora tritici-repentis</name>
    <dbReference type="NCBI Taxonomy" id="45151"/>
    <lineage>
        <taxon>Eukaryota</taxon>
        <taxon>Fungi</taxon>
        <taxon>Dikarya</taxon>
        <taxon>Ascomycota</taxon>
        <taxon>Pezizomycotina</taxon>
        <taxon>Dothideomycetes</taxon>
        <taxon>Pleosporomycetidae</taxon>
        <taxon>Pleosporales</taxon>
        <taxon>Pleosporineae</taxon>
        <taxon>Pleosporaceae</taxon>
        <taxon>Pyrenophora</taxon>
    </lineage>
</organism>
<dbReference type="KEGG" id="ptrr:6344110"/>
<proteinExistence type="predicted"/>
<evidence type="ECO:0000313" key="1">
    <source>
        <dbReference type="EMBL" id="KAF7570486.1"/>
    </source>
</evidence>
<gene>
    <name evidence="1" type="ORF">PtrM4_104880</name>
</gene>
<evidence type="ECO:0000313" key="2">
    <source>
        <dbReference type="Proteomes" id="UP000245464"/>
    </source>
</evidence>
<sequence>MHRHGLSTRSLITLDAKPLAQRDTQLIVSNVERMTDEQVAAAVTASKSCTVGRAQLPLYPGVPNPSYDTGSQQLNIFPIPESIPNKLTLRNYCSYEVFYVYEIPGASAETGCLSAGGTVPVDLVSTVDPIGPVFKMSKESNLSKSVNVEYSSGSFGMYNLSLISCLGVVDGKPDADTSACVGFEAGLQLSQPGGMAFQCAANTWCDDQAYFYGENLCKGQNPLHMLDQSKGLTMELCVGNKT</sequence>
<dbReference type="EMBL" id="NQIK02000005">
    <property type="protein sequence ID" value="KAF7570486.1"/>
    <property type="molecule type" value="Genomic_DNA"/>
</dbReference>
<protein>
    <submittedName>
        <fullName evidence="1">Uncharacterized protein</fullName>
    </submittedName>
</protein>
<reference evidence="1 2" key="1">
    <citation type="journal article" date="2018" name="BMC Genomics">
        <title>Comparative genomics of the wheat fungal pathogen Pyrenophora tritici-repentis reveals chromosomal variations and genome plasticity.</title>
        <authorList>
            <person name="Moolhuijzen P."/>
            <person name="See P.T."/>
            <person name="Hane J.K."/>
            <person name="Shi G."/>
            <person name="Liu Z."/>
            <person name="Oliver R.P."/>
            <person name="Moffat C.S."/>
        </authorList>
    </citation>
    <scope>NUCLEOTIDE SEQUENCE [LARGE SCALE GENOMIC DNA]</scope>
    <source>
        <strain evidence="1">M4</strain>
    </source>
</reference>
<comment type="caution">
    <text evidence="1">The sequence shown here is derived from an EMBL/GenBank/DDBJ whole genome shotgun (WGS) entry which is preliminary data.</text>
</comment>
<dbReference type="AlphaFoldDB" id="A0A2W1D3U2"/>
<name>A0A2W1D3U2_9PLEO</name>